<reference evidence="2" key="1">
    <citation type="journal article" date="2008" name="Nat. Genet.">
        <title>The Pristionchus pacificus genome provides a unique perspective on nematode lifestyle and parasitism.</title>
        <authorList>
            <person name="Dieterich C."/>
            <person name="Clifton S.W."/>
            <person name="Schuster L.N."/>
            <person name="Chinwalla A."/>
            <person name="Delehaunty K."/>
            <person name="Dinkelacker I."/>
            <person name="Fulton L."/>
            <person name="Fulton R."/>
            <person name="Godfrey J."/>
            <person name="Minx P."/>
            <person name="Mitreva M."/>
            <person name="Roeseler W."/>
            <person name="Tian H."/>
            <person name="Witte H."/>
            <person name="Yang S.P."/>
            <person name="Wilson R.K."/>
            <person name="Sommer R.J."/>
        </authorList>
    </citation>
    <scope>NUCLEOTIDE SEQUENCE [LARGE SCALE GENOMIC DNA]</scope>
    <source>
        <strain evidence="2">PS312</strain>
    </source>
</reference>
<evidence type="ECO:0000313" key="2">
    <source>
        <dbReference type="Proteomes" id="UP000005239"/>
    </source>
</evidence>
<accession>A0A8R1YAB5</accession>
<accession>A0A2A6B639</accession>
<dbReference type="EnsemblMetazoa" id="PPA10212.1">
    <property type="protein sequence ID" value="PPA10212.1"/>
    <property type="gene ID" value="WBGene00099766"/>
</dbReference>
<keyword evidence="2" id="KW-1185">Reference proteome</keyword>
<gene>
    <name evidence="1" type="primary">WBGene00099766</name>
</gene>
<reference evidence="1" key="2">
    <citation type="submission" date="2022-06" db="UniProtKB">
        <authorList>
            <consortium name="EnsemblMetazoa"/>
        </authorList>
    </citation>
    <scope>IDENTIFICATION</scope>
    <source>
        <strain evidence="1">PS312</strain>
    </source>
</reference>
<dbReference type="Proteomes" id="UP000005239">
    <property type="component" value="Unassembled WGS sequence"/>
</dbReference>
<dbReference type="AlphaFoldDB" id="A0A2A6B639"/>
<evidence type="ECO:0000313" key="1">
    <source>
        <dbReference type="EnsemblMetazoa" id="PPA10212.1"/>
    </source>
</evidence>
<proteinExistence type="predicted"/>
<name>A0A2A6B639_PRIPA</name>
<organism evidence="1 2">
    <name type="scientific">Pristionchus pacificus</name>
    <name type="common">Parasitic nematode worm</name>
    <dbReference type="NCBI Taxonomy" id="54126"/>
    <lineage>
        <taxon>Eukaryota</taxon>
        <taxon>Metazoa</taxon>
        <taxon>Ecdysozoa</taxon>
        <taxon>Nematoda</taxon>
        <taxon>Chromadorea</taxon>
        <taxon>Rhabditida</taxon>
        <taxon>Rhabditina</taxon>
        <taxon>Diplogasteromorpha</taxon>
        <taxon>Diplogasteroidea</taxon>
        <taxon>Neodiplogasteridae</taxon>
        <taxon>Pristionchus</taxon>
    </lineage>
</organism>
<sequence length="122" mass="13598">MRILLALLVIVAAVATAIYVPVGDRRVRAVNFESGIYVPVGDRRVRSVDFNSGIYKSPSCLRRWQISPHINRPHLTLLPLTAFSFLLPDPPLPLHLPHVCAIHFPRLSLCLSHALSVRMTGD</sequence>
<protein>
    <submittedName>
        <fullName evidence="1">Uncharacterized protein</fullName>
    </submittedName>
</protein>